<proteinExistence type="inferred from homology"/>
<dbReference type="Pfam" id="PF00625">
    <property type="entry name" value="Guanylate_kin"/>
    <property type="match status" value="2"/>
</dbReference>
<accession>A0A1I8IDZ0</accession>
<dbReference type="SUPFAM" id="SSF50156">
    <property type="entry name" value="PDZ domain-like"/>
    <property type="match status" value="2"/>
</dbReference>
<dbReference type="Pfam" id="PF07653">
    <property type="entry name" value="SH3_2"/>
    <property type="match status" value="1"/>
</dbReference>
<feature type="domain" description="PDZ" evidence="7">
    <location>
        <begin position="896"/>
        <end position="965"/>
    </location>
</feature>
<dbReference type="InterPro" id="IPR036034">
    <property type="entry name" value="PDZ_sf"/>
</dbReference>
<feature type="compositionally biased region" description="Low complexity" evidence="4">
    <location>
        <begin position="343"/>
        <end position="355"/>
    </location>
</feature>
<dbReference type="WBParaSite" id="maker-uti_cns_0011814-snap-gene-0.2-mRNA-1">
    <property type="protein sequence ID" value="maker-uti_cns_0011814-snap-gene-0.2-mRNA-1"/>
    <property type="gene ID" value="maker-uti_cns_0011814-snap-gene-0.2"/>
</dbReference>
<protein>
    <submittedName>
        <fullName evidence="9">PDZ domain-containing protein</fullName>
    </submittedName>
</protein>
<keyword evidence="2 3" id="KW-0728">SH3 domain</keyword>
<dbReference type="PROSITE" id="PS50002">
    <property type="entry name" value="SH3"/>
    <property type="match status" value="2"/>
</dbReference>
<dbReference type="Proteomes" id="UP000095280">
    <property type="component" value="Unplaced"/>
</dbReference>
<dbReference type="InterPro" id="IPR036892">
    <property type="entry name" value="L27_dom_sf"/>
</dbReference>
<dbReference type="SUPFAM" id="SSF52540">
    <property type="entry name" value="P-loop containing nucleoside triphosphate hydrolases"/>
    <property type="match status" value="2"/>
</dbReference>
<dbReference type="Pfam" id="PF00595">
    <property type="entry name" value="PDZ"/>
    <property type="match status" value="2"/>
</dbReference>
<dbReference type="PANTHER" id="PTHR23122">
    <property type="entry name" value="MEMBRANE-ASSOCIATED GUANYLATE KINASE MAGUK"/>
    <property type="match status" value="1"/>
</dbReference>
<dbReference type="Pfam" id="PF00018">
    <property type="entry name" value="SH3_1"/>
    <property type="match status" value="1"/>
</dbReference>
<dbReference type="InterPro" id="IPR008145">
    <property type="entry name" value="GK/Ca_channel_bsu"/>
</dbReference>
<dbReference type="SMART" id="SM00326">
    <property type="entry name" value="SH3"/>
    <property type="match status" value="2"/>
</dbReference>
<dbReference type="AlphaFoldDB" id="A0A1I8IDZ0"/>
<dbReference type="Gene3D" id="1.10.287.650">
    <property type="entry name" value="L27 domain"/>
    <property type="match status" value="1"/>
</dbReference>
<dbReference type="Gene3D" id="2.30.42.10">
    <property type="match status" value="2"/>
</dbReference>
<dbReference type="SMART" id="SM00228">
    <property type="entry name" value="PDZ"/>
    <property type="match status" value="2"/>
</dbReference>
<dbReference type="PROSITE" id="PS50052">
    <property type="entry name" value="GUANYLATE_KINASE_2"/>
    <property type="match status" value="2"/>
</dbReference>
<feature type="region of interest" description="Disordered" evidence="4">
    <location>
        <begin position="174"/>
        <end position="197"/>
    </location>
</feature>
<dbReference type="SMART" id="SM00072">
    <property type="entry name" value="GuKc"/>
    <property type="match status" value="2"/>
</dbReference>
<dbReference type="Gene3D" id="2.30.30.40">
    <property type="entry name" value="SH3 Domains"/>
    <property type="match status" value="2"/>
</dbReference>
<feature type="domain" description="Guanylate kinase-like" evidence="6">
    <location>
        <begin position="591"/>
        <end position="780"/>
    </location>
</feature>
<dbReference type="InterPro" id="IPR001452">
    <property type="entry name" value="SH3_domain"/>
</dbReference>
<feature type="domain" description="SH3" evidence="5">
    <location>
        <begin position="983"/>
        <end position="1055"/>
    </location>
</feature>
<dbReference type="InterPro" id="IPR027417">
    <property type="entry name" value="P-loop_NTPase"/>
</dbReference>
<evidence type="ECO:0000313" key="8">
    <source>
        <dbReference type="Proteomes" id="UP000095280"/>
    </source>
</evidence>
<evidence type="ECO:0000313" key="9">
    <source>
        <dbReference type="WBParaSite" id="maker-uti_cns_0011814-snap-gene-0.2-mRNA-1"/>
    </source>
</evidence>
<feature type="domain" description="PDZ" evidence="7">
    <location>
        <begin position="378"/>
        <end position="458"/>
    </location>
</feature>
<keyword evidence="8" id="KW-1185">Reference proteome</keyword>
<evidence type="ECO:0000256" key="4">
    <source>
        <dbReference type="SAM" id="MobiDB-lite"/>
    </source>
</evidence>
<feature type="region of interest" description="Disordered" evidence="4">
    <location>
        <begin position="869"/>
        <end position="888"/>
    </location>
</feature>
<dbReference type="InterPro" id="IPR001478">
    <property type="entry name" value="PDZ"/>
</dbReference>
<dbReference type="InterPro" id="IPR008144">
    <property type="entry name" value="Guanylate_kin-like_dom"/>
</dbReference>
<name>A0A1I8IDZ0_9PLAT</name>
<dbReference type="SUPFAM" id="SSF50044">
    <property type="entry name" value="SH3-domain"/>
    <property type="match status" value="2"/>
</dbReference>
<organism evidence="8 9">
    <name type="scientific">Macrostomum lignano</name>
    <dbReference type="NCBI Taxonomy" id="282301"/>
    <lineage>
        <taxon>Eukaryota</taxon>
        <taxon>Metazoa</taxon>
        <taxon>Spiralia</taxon>
        <taxon>Lophotrochozoa</taxon>
        <taxon>Platyhelminthes</taxon>
        <taxon>Rhabditophora</taxon>
        <taxon>Macrostomorpha</taxon>
        <taxon>Macrostomida</taxon>
        <taxon>Macrostomidae</taxon>
        <taxon>Macrostomum</taxon>
    </lineage>
</organism>
<dbReference type="Gene3D" id="3.40.50.300">
    <property type="entry name" value="P-loop containing nucleotide triphosphate hydrolases"/>
    <property type="match status" value="2"/>
</dbReference>
<evidence type="ECO:0000256" key="3">
    <source>
        <dbReference type="PROSITE-ProRule" id="PRU00192"/>
    </source>
</evidence>
<evidence type="ECO:0000259" key="6">
    <source>
        <dbReference type="PROSITE" id="PS50052"/>
    </source>
</evidence>
<feature type="domain" description="Guanylate kinase-like" evidence="6">
    <location>
        <begin position="1075"/>
        <end position="1258"/>
    </location>
</feature>
<comment type="similarity">
    <text evidence="1">Belongs to the MAGUK family.</text>
</comment>
<dbReference type="CDD" id="cd00071">
    <property type="entry name" value="GMPK"/>
    <property type="match status" value="1"/>
</dbReference>
<evidence type="ECO:0000256" key="2">
    <source>
        <dbReference type="ARBA" id="ARBA00022443"/>
    </source>
</evidence>
<feature type="compositionally biased region" description="Pro residues" evidence="4">
    <location>
        <begin position="332"/>
        <end position="342"/>
    </location>
</feature>
<evidence type="ECO:0000259" key="5">
    <source>
        <dbReference type="PROSITE" id="PS50002"/>
    </source>
</evidence>
<sequence>SVRAHGGLSLDVRKRQLPPGRLRVSRACYVAVDAGSASTLVRRLGDAPLTCLLDLAAPQPHKQREKQQLTAPRVPRDVTQESFLCLSPSPSSQAVAMEMQLVSGGGGANGSVDTRSLAAEIQRSQAAKKQRYDEEEMLRRSLRESERLRRLKRGAAAAAAGSVIGEENVGFEPGDDSGNSATASAVPASAEVAQPPVSAEEVRDLLQQLRDEGVDFGEDSGDGACLAALADSPRFDAVLRLAALAARGRSASACGPAGPDAVGVAAAADAEAAGVVGASPSRQTAQWAAEFRRLLSGPHLRALLQAHDLAAAALRPPAASATKNQKKSRQAAPPPPSQPPSQPHQQPQAPRAASPETPQPQFNCFDEVIVEDGVQFKRVVLFKDGDRPLGATIKNEGDSVVISRVVCGGICQQTGLLREGDELLTANDIELRGKNVNEVYEILQRMSGQLTFFVLPAADYRPPTQAAAEGLTLRALFSYSPHEDFYNPCKELGLEFTIGDIIHVASRDDPNWWQGRREGHSEDDGLARIFPSPEFQRQRECISICLQPQEEDEPSGCCPGLSGYSPAKLEAPQRRPFYERQARLLPQPLRRRPLVLVGPPGVGRHELRVRLVESDPSRFAPAVPHTTRAANPEEVDGSDYWFVSKAEFQRLRSEGAFIETGQFNGDSYGTCVASIQKVVDEGKVCVLTLQPESLEALRSHPARLMPFAVFVSQPSTDRLRALRRKLAVSSQHTPDPSDDELRGIVELGRSMEESHGHLFDFALVHTDLAAAHNQLLGQVSRLEREPQWVPASWLLAEPGAAEDFDTAPPPHKPASFAFTKPPGAACGFKFPSMRLSSASMRLQHSAQLGLATGMSSSRHVLYTKDDTEELGEDNGIPLSNLQSDDCPLTDDSDVEEVTVTREPNQKSLGFSVISEVGELKVGRVIVDSPCHDQLRVGDRLLAVNDLQVAGLSPEELFSRLEQAPELTFKVRRASVNGNAAPSIEVEHLRAPYDYDASKDCQCPCKSAGLAFKQGDIIRVLNKSDRNWWQGRVLQADGSMGPAGIFPAPKFQRKHLKSDMAVDFESVTLQDSGHRPNLLILVGPRAAVGMSCRPPSKRPDLFALPECHTSRLRRPEEAEAAGFCFISKKEFKRFRKAGEFVEQWKAEDGSCGIHIESVKRVMDSGRVCVLALRPDSLEALRSRRPPLMPFTVFVLPPQQPQQLRDILGQLEDNEELTTDHSFVSRLSSVIKFDMGHLCDLFLQLTDLSSAVQQLVEQLEKLSTQRQWVPSAWLEDSTR</sequence>
<dbReference type="SUPFAM" id="SSF101288">
    <property type="entry name" value="L27 domain"/>
    <property type="match status" value="1"/>
</dbReference>
<reference evidence="9" key="1">
    <citation type="submission" date="2016-11" db="UniProtKB">
        <authorList>
            <consortium name="WormBaseParasite"/>
        </authorList>
    </citation>
    <scope>IDENTIFICATION</scope>
</reference>
<feature type="region of interest" description="Disordered" evidence="4">
    <location>
        <begin position="316"/>
        <end position="361"/>
    </location>
</feature>
<evidence type="ECO:0000256" key="1">
    <source>
        <dbReference type="ARBA" id="ARBA00007014"/>
    </source>
</evidence>
<dbReference type="PROSITE" id="PS50106">
    <property type="entry name" value="PDZ"/>
    <property type="match status" value="2"/>
</dbReference>
<feature type="domain" description="SH3" evidence="5">
    <location>
        <begin position="468"/>
        <end position="540"/>
    </location>
</feature>
<dbReference type="InterPro" id="IPR036028">
    <property type="entry name" value="SH3-like_dom_sf"/>
</dbReference>
<evidence type="ECO:0000259" key="7">
    <source>
        <dbReference type="PROSITE" id="PS50106"/>
    </source>
</evidence>
<dbReference type="InterPro" id="IPR050716">
    <property type="entry name" value="MAGUK"/>
</dbReference>